<keyword evidence="18" id="KW-0458">Lysosome</keyword>
<keyword evidence="25" id="KW-1185">Reference proteome</keyword>
<evidence type="ECO:0000256" key="8">
    <source>
        <dbReference type="ARBA" id="ARBA00022670"/>
    </source>
</evidence>
<organism evidence="24 25">
    <name type="scientific">Natronorubrum halalkaliphilum</name>
    <dbReference type="NCBI Taxonomy" id="2691917"/>
    <lineage>
        <taxon>Archaea</taxon>
        <taxon>Methanobacteriati</taxon>
        <taxon>Methanobacteriota</taxon>
        <taxon>Stenosarchaea group</taxon>
        <taxon>Halobacteria</taxon>
        <taxon>Halobacteriales</taxon>
        <taxon>Natrialbaceae</taxon>
        <taxon>Natronorubrum</taxon>
    </lineage>
</organism>
<dbReference type="GO" id="GO:0005576">
    <property type="term" value="C:extracellular region"/>
    <property type="evidence" value="ECO:0007669"/>
    <property type="project" value="UniProtKB-SubCell"/>
</dbReference>
<evidence type="ECO:0000256" key="4">
    <source>
        <dbReference type="ARBA" id="ARBA00004613"/>
    </source>
</evidence>
<evidence type="ECO:0000256" key="5">
    <source>
        <dbReference type="ARBA" id="ARBA00014116"/>
    </source>
</evidence>
<evidence type="ECO:0000256" key="2">
    <source>
        <dbReference type="ARBA" id="ARBA00004371"/>
    </source>
</evidence>
<accession>A0A6B0VSH3</accession>
<dbReference type="PANTHER" id="PTHR12053">
    <property type="entry name" value="PROTEASE FAMILY M28 PLASMA GLUTAMATE CARBOXYPEPTIDASE-RELATED"/>
    <property type="match status" value="1"/>
</dbReference>
<proteinExistence type="predicted"/>
<evidence type="ECO:0000256" key="14">
    <source>
        <dbReference type="ARBA" id="ARBA00023034"/>
    </source>
</evidence>
<comment type="subcellular location">
    <subcellularLocation>
        <location evidence="1">Endoplasmic reticulum</location>
    </subcellularLocation>
    <subcellularLocation>
        <location evidence="3">Golgi apparatus</location>
    </subcellularLocation>
    <subcellularLocation>
        <location evidence="2">Lysosome</location>
    </subcellularLocation>
    <subcellularLocation>
        <location evidence="4">Secreted</location>
    </subcellularLocation>
</comment>
<feature type="compositionally biased region" description="Basic and acidic residues" evidence="21">
    <location>
        <begin position="410"/>
        <end position="419"/>
    </location>
</feature>
<evidence type="ECO:0000313" key="24">
    <source>
        <dbReference type="EMBL" id="MXV64580.1"/>
    </source>
</evidence>
<keyword evidence="11" id="KW-0378">Hydrolase</keyword>
<evidence type="ECO:0000256" key="11">
    <source>
        <dbReference type="ARBA" id="ARBA00022801"/>
    </source>
</evidence>
<keyword evidence="16" id="KW-0865">Zymogen</keyword>
<keyword evidence="15" id="KW-0482">Metalloprotease</keyword>
<dbReference type="CDD" id="cd04819">
    <property type="entry name" value="PA_2"/>
    <property type="match status" value="1"/>
</dbReference>
<evidence type="ECO:0000256" key="1">
    <source>
        <dbReference type="ARBA" id="ARBA00004240"/>
    </source>
</evidence>
<keyword evidence="9" id="KW-0479">Metal-binding</keyword>
<feature type="region of interest" description="Disordered" evidence="21">
    <location>
        <begin position="410"/>
        <end position="430"/>
    </location>
</feature>
<comment type="caution">
    <text evidence="24">The sequence shown here is derived from an EMBL/GenBank/DDBJ whole genome shotgun (WGS) entry which is preliminary data.</text>
</comment>
<evidence type="ECO:0000256" key="13">
    <source>
        <dbReference type="ARBA" id="ARBA00022833"/>
    </source>
</evidence>
<evidence type="ECO:0000259" key="22">
    <source>
        <dbReference type="Pfam" id="PF02225"/>
    </source>
</evidence>
<evidence type="ECO:0000256" key="20">
    <source>
        <dbReference type="ARBA" id="ARBA00033328"/>
    </source>
</evidence>
<evidence type="ECO:0000313" key="25">
    <source>
        <dbReference type="Proteomes" id="UP000434101"/>
    </source>
</evidence>
<keyword evidence="14" id="KW-0333">Golgi apparatus</keyword>
<sequence length="493" mass="53231">MPLEREHRGMVETDIGDERLERALGRAWSDDRPWELLTRITELPHRMGGSPNERRAAETVRETFSNAGLENVQFQEYPVQYWERGTTEFAVIGSETSTRGGEDSASETTPNANEDTAANDDFGGIDRSFEAIALPYSPAGDVEGPLVDVGYGTPAELEDVDLQGAIAVASTTTPSGQRFVHRMEKFGHAIAAGAEAFVFANHVKGQLPPTGALKFDAEAAVPGVGVSAETHDWLTEYADRGARARLRVDATTQDGSSQNVHGTLGPDTDDEVLVVAHYDAHDITEGALDNGCGIATVAGAASILSAINEDLECRVRLAGVGCEEIGLLGARAMAESVDLDDVRAVVNVDGAGRFRNLRAFSHGSDPLAELADTVTEAAGQPVVHEPDPHPFSDHWPFLQAGVPALQLHSEPPEGAERGRGWGHTTADTRDKVDPRNLREHAMLTALLVRELTRTDVPRIDADELREQLRAQEYEPGMRAAEIWPDSWGESIDG</sequence>
<dbReference type="GO" id="GO:0004180">
    <property type="term" value="F:carboxypeptidase activity"/>
    <property type="evidence" value="ECO:0007669"/>
    <property type="project" value="UniProtKB-KW"/>
</dbReference>
<feature type="region of interest" description="Disordered" evidence="21">
    <location>
        <begin position="94"/>
        <end position="121"/>
    </location>
</feature>
<protein>
    <recommendedName>
        <fullName evidence="5">Carboxypeptidase Q</fullName>
    </recommendedName>
    <alternativeName>
        <fullName evidence="20">Plasma glutamate carboxypeptidase</fullName>
    </alternativeName>
</protein>
<dbReference type="EMBL" id="WUYX01000071">
    <property type="protein sequence ID" value="MXV64580.1"/>
    <property type="molecule type" value="Genomic_DNA"/>
</dbReference>
<evidence type="ECO:0000256" key="19">
    <source>
        <dbReference type="ARBA" id="ARBA00025833"/>
    </source>
</evidence>
<feature type="domain" description="PA" evidence="22">
    <location>
        <begin position="142"/>
        <end position="231"/>
    </location>
</feature>
<comment type="subunit">
    <text evidence="19">Homodimer. The monomeric form is inactive while the homodimer is active.</text>
</comment>
<dbReference type="GO" id="GO:0070573">
    <property type="term" value="F:metallodipeptidase activity"/>
    <property type="evidence" value="ECO:0007669"/>
    <property type="project" value="InterPro"/>
</dbReference>
<dbReference type="InterPro" id="IPR007484">
    <property type="entry name" value="Peptidase_M28"/>
</dbReference>
<evidence type="ECO:0000256" key="21">
    <source>
        <dbReference type="SAM" id="MobiDB-lite"/>
    </source>
</evidence>
<keyword evidence="10" id="KW-0732">Signal</keyword>
<dbReference type="Proteomes" id="UP000434101">
    <property type="component" value="Unassembled WGS sequence"/>
</dbReference>
<keyword evidence="6" id="KW-0964">Secreted</keyword>
<dbReference type="Gene3D" id="3.50.30.30">
    <property type="match status" value="1"/>
</dbReference>
<evidence type="ECO:0000256" key="16">
    <source>
        <dbReference type="ARBA" id="ARBA00023145"/>
    </source>
</evidence>
<dbReference type="InterPro" id="IPR046450">
    <property type="entry name" value="PA_dom_sf"/>
</dbReference>
<evidence type="ECO:0000256" key="7">
    <source>
        <dbReference type="ARBA" id="ARBA00022645"/>
    </source>
</evidence>
<evidence type="ECO:0000256" key="15">
    <source>
        <dbReference type="ARBA" id="ARBA00023049"/>
    </source>
</evidence>
<keyword evidence="13" id="KW-0862">Zinc</keyword>
<evidence type="ECO:0000259" key="23">
    <source>
        <dbReference type="Pfam" id="PF04389"/>
    </source>
</evidence>
<dbReference type="GO" id="GO:0005764">
    <property type="term" value="C:lysosome"/>
    <property type="evidence" value="ECO:0007669"/>
    <property type="project" value="UniProtKB-SubCell"/>
</dbReference>
<evidence type="ECO:0000256" key="10">
    <source>
        <dbReference type="ARBA" id="ARBA00022729"/>
    </source>
</evidence>
<evidence type="ECO:0000256" key="12">
    <source>
        <dbReference type="ARBA" id="ARBA00022824"/>
    </source>
</evidence>
<dbReference type="InterPro" id="IPR039866">
    <property type="entry name" value="CPQ"/>
</dbReference>
<evidence type="ECO:0000256" key="3">
    <source>
        <dbReference type="ARBA" id="ARBA00004555"/>
    </source>
</evidence>
<evidence type="ECO:0000256" key="6">
    <source>
        <dbReference type="ARBA" id="ARBA00022525"/>
    </source>
</evidence>
<keyword evidence="12" id="KW-0256">Endoplasmic reticulum</keyword>
<evidence type="ECO:0000256" key="17">
    <source>
        <dbReference type="ARBA" id="ARBA00023180"/>
    </source>
</evidence>
<feature type="compositionally biased region" description="Polar residues" evidence="21">
    <location>
        <begin position="106"/>
        <end position="116"/>
    </location>
</feature>
<dbReference type="AlphaFoldDB" id="A0A6B0VSH3"/>
<dbReference type="SUPFAM" id="SSF53187">
    <property type="entry name" value="Zn-dependent exopeptidases"/>
    <property type="match status" value="1"/>
</dbReference>
<dbReference type="PANTHER" id="PTHR12053:SF3">
    <property type="entry name" value="CARBOXYPEPTIDASE Q"/>
    <property type="match status" value="1"/>
</dbReference>
<dbReference type="SUPFAM" id="SSF52025">
    <property type="entry name" value="PA domain"/>
    <property type="match status" value="1"/>
</dbReference>
<dbReference type="GO" id="GO:0006508">
    <property type="term" value="P:proteolysis"/>
    <property type="evidence" value="ECO:0007669"/>
    <property type="project" value="UniProtKB-KW"/>
</dbReference>
<keyword evidence="8" id="KW-0645">Protease</keyword>
<dbReference type="Pfam" id="PF02225">
    <property type="entry name" value="PA"/>
    <property type="match status" value="1"/>
</dbReference>
<dbReference type="InterPro" id="IPR003137">
    <property type="entry name" value="PA_domain"/>
</dbReference>
<name>A0A6B0VSH3_9EURY</name>
<reference evidence="24 25" key="1">
    <citation type="submission" date="2020-01" db="EMBL/GenBank/DDBJ databases">
        <title>Natronorubrum sp. JWXQ-INN 674 isolated from Inner Mongolia Autonomous Region of China.</title>
        <authorList>
            <person name="Xue Q."/>
        </authorList>
    </citation>
    <scope>NUCLEOTIDE SEQUENCE [LARGE SCALE GENOMIC DNA]</scope>
    <source>
        <strain evidence="24 25">JWXQ-INN-674</strain>
    </source>
</reference>
<evidence type="ECO:0000256" key="9">
    <source>
        <dbReference type="ARBA" id="ARBA00022723"/>
    </source>
</evidence>
<dbReference type="GO" id="GO:0046872">
    <property type="term" value="F:metal ion binding"/>
    <property type="evidence" value="ECO:0007669"/>
    <property type="project" value="UniProtKB-KW"/>
</dbReference>
<dbReference type="Gene3D" id="3.40.630.10">
    <property type="entry name" value="Zn peptidases"/>
    <property type="match status" value="1"/>
</dbReference>
<feature type="domain" description="Peptidase M28" evidence="23">
    <location>
        <begin position="259"/>
        <end position="446"/>
    </location>
</feature>
<evidence type="ECO:0000256" key="18">
    <source>
        <dbReference type="ARBA" id="ARBA00023228"/>
    </source>
</evidence>
<keyword evidence="7" id="KW-0121">Carboxypeptidase</keyword>
<gene>
    <name evidence="24" type="ORF">GS429_21385</name>
</gene>
<dbReference type="Pfam" id="PF04389">
    <property type="entry name" value="Peptidase_M28"/>
    <property type="match status" value="1"/>
</dbReference>
<keyword evidence="17" id="KW-0325">Glycoprotein</keyword>